<comment type="caution">
    <text evidence="1">The sequence shown here is derived from an EMBL/GenBank/DDBJ whole genome shotgun (WGS) entry which is preliminary data.</text>
</comment>
<keyword evidence="2" id="KW-1185">Reference proteome</keyword>
<organism evidence="1 2">
    <name type="scientific">Acaulospora colombiana</name>
    <dbReference type="NCBI Taxonomy" id="27376"/>
    <lineage>
        <taxon>Eukaryota</taxon>
        <taxon>Fungi</taxon>
        <taxon>Fungi incertae sedis</taxon>
        <taxon>Mucoromycota</taxon>
        <taxon>Glomeromycotina</taxon>
        <taxon>Glomeromycetes</taxon>
        <taxon>Diversisporales</taxon>
        <taxon>Acaulosporaceae</taxon>
        <taxon>Acaulospora</taxon>
    </lineage>
</organism>
<reference evidence="1" key="1">
    <citation type="submission" date="2021-06" db="EMBL/GenBank/DDBJ databases">
        <authorList>
            <person name="Kallberg Y."/>
            <person name="Tangrot J."/>
            <person name="Rosling A."/>
        </authorList>
    </citation>
    <scope>NUCLEOTIDE SEQUENCE</scope>
    <source>
        <strain evidence="1">CL356</strain>
    </source>
</reference>
<proteinExistence type="predicted"/>
<dbReference type="Proteomes" id="UP000789525">
    <property type="component" value="Unassembled WGS sequence"/>
</dbReference>
<name>A0ACA9NA63_9GLOM</name>
<protein>
    <submittedName>
        <fullName evidence="1">9183_t:CDS:1</fullName>
    </submittedName>
</protein>
<accession>A0ACA9NA63</accession>
<dbReference type="EMBL" id="CAJVPT010019554">
    <property type="protein sequence ID" value="CAG8642067.1"/>
    <property type="molecule type" value="Genomic_DNA"/>
</dbReference>
<evidence type="ECO:0000313" key="2">
    <source>
        <dbReference type="Proteomes" id="UP000789525"/>
    </source>
</evidence>
<feature type="non-terminal residue" evidence="1">
    <location>
        <position position="1"/>
    </location>
</feature>
<sequence length="267" mass="30471">MDSNFKTSPQKIITDPWSYCVDVANTKDLIHPYFNAVQARFWTFEHYINWVYENTELPIWTACVEQFYGSLRAINKYRTVPLGVRAYVKSVVDNMNETESKGTIDALEKIYLALVKERRDKNLYKTLLHAKSNKRAYAKATGMVSSKRQVKRKTDDEEPTKVTEDSESVLFDESNEDALIDAIDEFGLKEETRLPILKTILGRGEIQALGSKDSRNENADPFVKARMGRKVDMKGILTRTFNKFEALYGEVACGLCPLGMSLALQKN</sequence>
<evidence type="ECO:0000313" key="1">
    <source>
        <dbReference type="EMBL" id="CAG8642067.1"/>
    </source>
</evidence>
<feature type="non-terminal residue" evidence="1">
    <location>
        <position position="267"/>
    </location>
</feature>
<gene>
    <name evidence="1" type="ORF">ACOLOM_LOCUS7972</name>
</gene>